<gene>
    <name evidence="3" type="ORF">ORY91_001564</name>
    <name evidence="4" type="ORF">V9W64_05480</name>
</gene>
<keyword evidence="1" id="KW-0732">Signal</keyword>
<dbReference type="InterPro" id="IPR056025">
    <property type="entry name" value="ACP_dom"/>
</dbReference>
<dbReference type="CDD" id="cd21836">
    <property type="entry name" value="adhesin_CP"/>
    <property type="match status" value="1"/>
</dbReference>
<dbReference type="Pfam" id="PF24574">
    <property type="entry name" value="Nm-ACP"/>
    <property type="match status" value="1"/>
</dbReference>
<dbReference type="EMBL" id="JAPQFL010000004">
    <property type="protein sequence ID" value="MDD9328146.1"/>
    <property type="molecule type" value="Genomic_DNA"/>
</dbReference>
<accession>A0A9X4E1Z5</accession>
<organism evidence="3">
    <name type="scientific">Neisseria leonii</name>
    <dbReference type="NCBI Taxonomy" id="2995413"/>
    <lineage>
        <taxon>Bacteria</taxon>
        <taxon>Pseudomonadati</taxon>
        <taxon>Pseudomonadota</taxon>
        <taxon>Betaproteobacteria</taxon>
        <taxon>Neisseriales</taxon>
        <taxon>Neisseriaceae</taxon>
        <taxon>Neisseria</taxon>
    </lineage>
</organism>
<reference evidence="3" key="1">
    <citation type="submission" date="2022-10" db="EMBL/GenBank/DDBJ databases">
        <authorList>
            <person name="Boutroux M."/>
        </authorList>
    </citation>
    <scope>NUCLEOTIDE SEQUENCE</scope>
    <source>
        <strain evidence="3">51.81</strain>
    </source>
</reference>
<keyword evidence="5" id="KW-1185">Reference proteome</keyword>
<name>A0A9X4E1Z5_9NEIS</name>
<feature type="domain" description="ACP-like" evidence="2">
    <location>
        <begin position="31"/>
        <end position="124"/>
    </location>
</feature>
<evidence type="ECO:0000259" key="2">
    <source>
        <dbReference type="Pfam" id="PF24574"/>
    </source>
</evidence>
<dbReference type="AlphaFoldDB" id="A0A9X4E1Z5"/>
<protein>
    <submittedName>
        <fullName evidence="3">Adhesin</fullName>
    </submittedName>
</protein>
<feature type="chain" id="PRO_5042786770" evidence="1">
    <location>
        <begin position="23"/>
        <end position="125"/>
    </location>
</feature>
<sequence>MKKVLSAALFTVASLAAGMAQANNISDTAVSRTAVKYTCQQGKKITVTYGFNKQKLPVYAEAHVNGKTRHMPINLNRSDNVDTIFGDENNFSLSTDALTRSNVRKKAVMITSPASEILYKSCKPR</sequence>
<reference evidence="4" key="2">
    <citation type="submission" date="2024-02" db="EMBL/GenBank/DDBJ databases">
        <title>Neisseria leonii sp. nov.</title>
        <authorList>
            <person name="Boutroux M."/>
            <person name="Favre-Rochex S."/>
            <person name="Gorgette O."/>
            <person name="Touak G."/>
            <person name="Muhle E."/>
            <person name="Chesneau O."/>
            <person name="Clermont D."/>
            <person name="Rahi P."/>
        </authorList>
    </citation>
    <scope>NUCLEOTIDE SEQUENCE</scope>
    <source>
        <strain evidence="4">51.81</strain>
    </source>
</reference>
<proteinExistence type="predicted"/>
<evidence type="ECO:0000256" key="1">
    <source>
        <dbReference type="SAM" id="SignalP"/>
    </source>
</evidence>
<evidence type="ECO:0000313" key="3">
    <source>
        <dbReference type="EMBL" id="MDD9328146.1"/>
    </source>
</evidence>
<evidence type="ECO:0000313" key="5">
    <source>
        <dbReference type="Proteomes" id="UP001149607"/>
    </source>
</evidence>
<feature type="signal peptide" evidence="1">
    <location>
        <begin position="1"/>
        <end position="22"/>
    </location>
</feature>
<dbReference type="EMBL" id="CP146598">
    <property type="protein sequence ID" value="WWY02197.1"/>
    <property type="molecule type" value="Genomic_DNA"/>
</dbReference>
<evidence type="ECO:0000313" key="4">
    <source>
        <dbReference type="EMBL" id="WWY02197.1"/>
    </source>
</evidence>
<dbReference type="Proteomes" id="UP001149607">
    <property type="component" value="Chromosome"/>
</dbReference>
<dbReference type="RefSeq" id="WP_274585254.1">
    <property type="nucleotide sequence ID" value="NZ_CP145811.1"/>
</dbReference>